<evidence type="ECO:0000313" key="2">
    <source>
        <dbReference type="EMBL" id="TEB37223.1"/>
    </source>
</evidence>
<organism evidence="2 3">
    <name type="scientific">Coprinellus micaceus</name>
    <name type="common">Glistening ink-cap mushroom</name>
    <name type="synonym">Coprinus micaceus</name>
    <dbReference type="NCBI Taxonomy" id="71717"/>
    <lineage>
        <taxon>Eukaryota</taxon>
        <taxon>Fungi</taxon>
        <taxon>Dikarya</taxon>
        <taxon>Basidiomycota</taxon>
        <taxon>Agaricomycotina</taxon>
        <taxon>Agaricomycetes</taxon>
        <taxon>Agaricomycetidae</taxon>
        <taxon>Agaricales</taxon>
        <taxon>Agaricineae</taxon>
        <taxon>Psathyrellaceae</taxon>
        <taxon>Coprinellus</taxon>
    </lineage>
</organism>
<accession>A0A4Y7TSR3</accession>
<name>A0A4Y7TSR3_COPMI</name>
<dbReference type="InterPro" id="IPR052953">
    <property type="entry name" value="Ser-rich/MCO-related"/>
</dbReference>
<evidence type="ECO:0000256" key="1">
    <source>
        <dbReference type="SAM" id="SignalP"/>
    </source>
</evidence>
<reference evidence="2 3" key="1">
    <citation type="journal article" date="2019" name="Nat. Ecol. Evol.">
        <title>Megaphylogeny resolves global patterns of mushroom evolution.</title>
        <authorList>
            <person name="Varga T."/>
            <person name="Krizsan K."/>
            <person name="Foldi C."/>
            <person name="Dima B."/>
            <person name="Sanchez-Garcia M."/>
            <person name="Sanchez-Ramirez S."/>
            <person name="Szollosi G.J."/>
            <person name="Szarkandi J.G."/>
            <person name="Papp V."/>
            <person name="Albert L."/>
            <person name="Andreopoulos W."/>
            <person name="Angelini C."/>
            <person name="Antonin V."/>
            <person name="Barry K.W."/>
            <person name="Bougher N.L."/>
            <person name="Buchanan P."/>
            <person name="Buyck B."/>
            <person name="Bense V."/>
            <person name="Catcheside P."/>
            <person name="Chovatia M."/>
            <person name="Cooper J."/>
            <person name="Damon W."/>
            <person name="Desjardin D."/>
            <person name="Finy P."/>
            <person name="Geml J."/>
            <person name="Haridas S."/>
            <person name="Hughes K."/>
            <person name="Justo A."/>
            <person name="Karasinski D."/>
            <person name="Kautmanova I."/>
            <person name="Kiss B."/>
            <person name="Kocsube S."/>
            <person name="Kotiranta H."/>
            <person name="LaButti K.M."/>
            <person name="Lechner B.E."/>
            <person name="Liimatainen K."/>
            <person name="Lipzen A."/>
            <person name="Lukacs Z."/>
            <person name="Mihaltcheva S."/>
            <person name="Morgado L.N."/>
            <person name="Niskanen T."/>
            <person name="Noordeloos M.E."/>
            <person name="Ohm R.A."/>
            <person name="Ortiz-Santana B."/>
            <person name="Ovrebo C."/>
            <person name="Racz N."/>
            <person name="Riley R."/>
            <person name="Savchenko A."/>
            <person name="Shiryaev A."/>
            <person name="Soop K."/>
            <person name="Spirin V."/>
            <person name="Szebenyi C."/>
            <person name="Tomsovsky M."/>
            <person name="Tulloss R.E."/>
            <person name="Uehling J."/>
            <person name="Grigoriev I.V."/>
            <person name="Vagvolgyi C."/>
            <person name="Papp T."/>
            <person name="Martin F.M."/>
            <person name="Miettinen O."/>
            <person name="Hibbett D.S."/>
            <person name="Nagy L.G."/>
        </authorList>
    </citation>
    <scope>NUCLEOTIDE SEQUENCE [LARGE SCALE GENOMIC DNA]</scope>
    <source>
        <strain evidence="2 3">FP101781</strain>
    </source>
</reference>
<keyword evidence="3" id="KW-1185">Reference proteome</keyword>
<gene>
    <name evidence="2" type="ORF">FA13DRAFT_1786412</name>
</gene>
<evidence type="ECO:0000313" key="3">
    <source>
        <dbReference type="Proteomes" id="UP000298030"/>
    </source>
</evidence>
<sequence>MLSSTLALSLAALLPTTFAAILEVSVGANGQLAYDPPFVHAAAGDIVRFTFNPKNHTVTQSAFDPPCVPLPEGGFRTGFIPVAAGTDPLPVQEFTVPDNYGAPLWFYCGQVNHCGSGMVFAINPPADAADPHSFEAFRALAIARNGTDAAAPTSTTVHSGAAAATGTDSYTTPPAPHWTEATATVIWGGSTYTTTYTSYDGTPEPTPAVAPQEHKITVGADGKLEYSPANITAAIGDTVVFEFRPKNHTVTQSSFSNPCSALVTGFKSGFQPVAADATDFPKFTITINDTAPIWGYCGQVNHCQSGMVFSINAVESGPNNFAAFQQLASRPSGSSSSTDSGSTGGAGNGAIVTSPRVGLAVGTLALASVLAAFL</sequence>
<dbReference type="PANTHER" id="PTHR34883">
    <property type="entry name" value="SERINE-RICH PROTEIN, PUTATIVE-RELATED-RELATED"/>
    <property type="match status" value="1"/>
</dbReference>
<feature type="chain" id="PRO_5021467202" description="Cupredoxin" evidence="1">
    <location>
        <begin position="20"/>
        <end position="374"/>
    </location>
</feature>
<keyword evidence="1" id="KW-0732">Signal</keyword>
<feature type="signal peptide" evidence="1">
    <location>
        <begin position="1"/>
        <end position="19"/>
    </location>
</feature>
<dbReference type="InterPro" id="IPR008972">
    <property type="entry name" value="Cupredoxin"/>
</dbReference>
<dbReference type="Gene3D" id="2.60.40.420">
    <property type="entry name" value="Cupredoxins - blue copper proteins"/>
    <property type="match status" value="2"/>
</dbReference>
<dbReference type="AlphaFoldDB" id="A0A4Y7TSR3"/>
<dbReference type="PANTHER" id="PTHR34883:SF4">
    <property type="entry name" value="CUPREDOXIN"/>
    <property type="match status" value="1"/>
</dbReference>
<comment type="caution">
    <text evidence="2">The sequence shown here is derived from an EMBL/GenBank/DDBJ whole genome shotgun (WGS) entry which is preliminary data.</text>
</comment>
<dbReference type="CDD" id="cd00920">
    <property type="entry name" value="Cupredoxin"/>
    <property type="match status" value="2"/>
</dbReference>
<proteinExistence type="predicted"/>
<dbReference type="SUPFAM" id="SSF49503">
    <property type="entry name" value="Cupredoxins"/>
    <property type="match status" value="2"/>
</dbReference>
<dbReference type="EMBL" id="QPFP01000004">
    <property type="protein sequence ID" value="TEB37223.1"/>
    <property type="molecule type" value="Genomic_DNA"/>
</dbReference>
<protein>
    <recommendedName>
        <fullName evidence="4">Cupredoxin</fullName>
    </recommendedName>
</protein>
<dbReference type="OrthoDB" id="1921208at2759"/>
<dbReference type="Proteomes" id="UP000298030">
    <property type="component" value="Unassembled WGS sequence"/>
</dbReference>
<dbReference type="STRING" id="71717.A0A4Y7TSR3"/>
<evidence type="ECO:0008006" key="4">
    <source>
        <dbReference type="Google" id="ProtNLM"/>
    </source>
</evidence>